<sequence length="295" mass="32537">MALQGLAQHSRDNNELNDYIHKHADTAVDVFLNKYSVQHIAVLGDVLTTLTNLAVDSSVAEILVAKKVVSRTMRLLDGLEASENPAAVPLKELALILLNNLTASHVTAVDDLLQLQDEDLKGFFLSKLCTIFDRTPVDAPRDVRKWILQIILNITRVPEAQVALLQDDEWVLNVTSLLDTENEAHRVLLVQTIRNCAASKGCHELLAKSGVVPILVGRLARKDETVEGIVMMLAESISGMLQSPEGIEALEGINAKQILQGAIKSNTLHKEIVSYLQEQVIPFLDDIQDAYIKED</sequence>
<gene>
    <name evidence="1" type="ORF">BSAL_92195</name>
</gene>
<dbReference type="AlphaFoldDB" id="A0A0S4J7H7"/>
<dbReference type="VEuPathDB" id="TriTrypDB:BSAL_92195"/>
<dbReference type="Gene3D" id="1.25.10.10">
    <property type="entry name" value="Leucine-rich Repeat Variant"/>
    <property type="match status" value="1"/>
</dbReference>
<organism evidence="1 2">
    <name type="scientific">Bodo saltans</name>
    <name type="common">Flagellated protozoan</name>
    <dbReference type="NCBI Taxonomy" id="75058"/>
    <lineage>
        <taxon>Eukaryota</taxon>
        <taxon>Discoba</taxon>
        <taxon>Euglenozoa</taxon>
        <taxon>Kinetoplastea</taxon>
        <taxon>Metakinetoplastina</taxon>
        <taxon>Eubodonida</taxon>
        <taxon>Bodonidae</taxon>
        <taxon>Bodo</taxon>
    </lineage>
</organism>
<dbReference type="InterPro" id="IPR016024">
    <property type="entry name" value="ARM-type_fold"/>
</dbReference>
<evidence type="ECO:0000313" key="2">
    <source>
        <dbReference type="Proteomes" id="UP000051952"/>
    </source>
</evidence>
<name>A0A0S4J7H7_BODSA</name>
<dbReference type="OrthoDB" id="271945at2759"/>
<keyword evidence="2" id="KW-1185">Reference proteome</keyword>
<dbReference type="OMA" id="RWILHIL"/>
<protein>
    <submittedName>
        <fullName evidence="1">Uncharacterized protein</fullName>
    </submittedName>
</protein>
<proteinExistence type="predicted"/>
<dbReference type="Proteomes" id="UP000051952">
    <property type="component" value="Unassembled WGS sequence"/>
</dbReference>
<evidence type="ECO:0000313" key="1">
    <source>
        <dbReference type="EMBL" id="CUG86252.1"/>
    </source>
</evidence>
<dbReference type="InterPro" id="IPR011989">
    <property type="entry name" value="ARM-like"/>
</dbReference>
<accession>A0A0S4J7H7</accession>
<dbReference type="SUPFAM" id="SSF48371">
    <property type="entry name" value="ARM repeat"/>
    <property type="match status" value="1"/>
</dbReference>
<dbReference type="EMBL" id="CYKH01001272">
    <property type="protein sequence ID" value="CUG86252.1"/>
    <property type="molecule type" value="Genomic_DNA"/>
</dbReference>
<reference evidence="2" key="1">
    <citation type="submission" date="2015-09" db="EMBL/GenBank/DDBJ databases">
        <authorList>
            <consortium name="Pathogen Informatics"/>
        </authorList>
    </citation>
    <scope>NUCLEOTIDE SEQUENCE [LARGE SCALE GENOMIC DNA]</scope>
    <source>
        <strain evidence="2">Lake Konstanz</strain>
    </source>
</reference>